<reference evidence="2 3" key="1">
    <citation type="journal article" date="2014" name="Agronomy (Basel)">
        <title>A Draft Genome Sequence for Ensete ventricosum, the Drought-Tolerant Tree Against Hunger.</title>
        <authorList>
            <person name="Harrison J."/>
            <person name="Moore K.A."/>
            <person name="Paszkiewicz K."/>
            <person name="Jones T."/>
            <person name="Grant M."/>
            <person name="Ambacheew D."/>
            <person name="Muzemil S."/>
            <person name="Studholme D.J."/>
        </authorList>
    </citation>
    <scope>NUCLEOTIDE SEQUENCE [LARGE SCALE GENOMIC DNA]</scope>
</reference>
<feature type="region of interest" description="Disordered" evidence="1">
    <location>
        <begin position="1"/>
        <end position="57"/>
    </location>
</feature>
<evidence type="ECO:0000313" key="2">
    <source>
        <dbReference type="EMBL" id="RRT44954.1"/>
    </source>
</evidence>
<gene>
    <name evidence="2" type="ORF">B296_00029217</name>
</gene>
<evidence type="ECO:0000313" key="3">
    <source>
        <dbReference type="Proteomes" id="UP000287651"/>
    </source>
</evidence>
<dbReference type="EMBL" id="AMZH03016135">
    <property type="protein sequence ID" value="RRT44954.1"/>
    <property type="molecule type" value="Genomic_DNA"/>
</dbReference>
<feature type="compositionally biased region" description="Polar residues" evidence="1">
    <location>
        <begin position="1"/>
        <end position="11"/>
    </location>
</feature>
<organism evidence="2 3">
    <name type="scientific">Ensete ventricosum</name>
    <name type="common">Abyssinian banana</name>
    <name type="synonym">Musa ensete</name>
    <dbReference type="NCBI Taxonomy" id="4639"/>
    <lineage>
        <taxon>Eukaryota</taxon>
        <taxon>Viridiplantae</taxon>
        <taxon>Streptophyta</taxon>
        <taxon>Embryophyta</taxon>
        <taxon>Tracheophyta</taxon>
        <taxon>Spermatophyta</taxon>
        <taxon>Magnoliopsida</taxon>
        <taxon>Liliopsida</taxon>
        <taxon>Zingiberales</taxon>
        <taxon>Musaceae</taxon>
        <taxon>Ensete</taxon>
    </lineage>
</organism>
<evidence type="ECO:0000256" key="1">
    <source>
        <dbReference type="SAM" id="MobiDB-lite"/>
    </source>
</evidence>
<protein>
    <submittedName>
        <fullName evidence="2">Uncharacterized protein</fullName>
    </submittedName>
</protein>
<dbReference type="Proteomes" id="UP000287651">
    <property type="component" value="Unassembled WGS sequence"/>
</dbReference>
<proteinExistence type="predicted"/>
<comment type="caution">
    <text evidence="2">The sequence shown here is derived from an EMBL/GenBank/DDBJ whole genome shotgun (WGS) entry which is preliminary data.</text>
</comment>
<name>A0A426XZR9_ENSVE</name>
<feature type="compositionally biased region" description="Basic and acidic residues" evidence="1">
    <location>
        <begin position="43"/>
        <end position="57"/>
    </location>
</feature>
<accession>A0A426XZR9</accession>
<sequence>MSANNPLSQTAGPPETHLPDLRARSKSRSTSSLAARHQAATAPRHEKLTRDPRSERGRCITKTLTRVVAKLYNHRVRPRHVATGDLVLRKTEVRDPTRSRCKLAPNWEGPYRVIDAI</sequence>
<dbReference type="AlphaFoldDB" id="A0A426XZR9"/>